<name>A0AAN8DVD1_CHAGU</name>
<dbReference type="AlphaFoldDB" id="A0AAN8DVD1"/>
<keyword evidence="2" id="KW-1185">Reference proteome</keyword>
<protein>
    <submittedName>
        <fullName evidence="1">Uncharacterized protein</fullName>
    </submittedName>
</protein>
<accession>A0AAN8DVD1</accession>
<gene>
    <name evidence="1" type="ORF">CgunFtcFv8_021740</name>
</gene>
<dbReference type="Proteomes" id="UP001331515">
    <property type="component" value="Unassembled WGS sequence"/>
</dbReference>
<comment type="caution">
    <text evidence="1">The sequence shown here is derived from an EMBL/GenBank/DDBJ whole genome shotgun (WGS) entry which is preliminary data.</text>
</comment>
<organism evidence="1 2">
    <name type="scientific">Champsocephalus gunnari</name>
    <name type="common">Mackerel icefish</name>
    <dbReference type="NCBI Taxonomy" id="52237"/>
    <lineage>
        <taxon>Eukaryota</taxon>
        <taxon>Metazoa</taxon>
        <taxon>Chordata</taxon>
        <taxon>Craniata</taxon>
        <taxon>Vertebrata</taxon>
        <taxon>Euteleostomi</taxon>
        <taxon>Actinopterygii</taxon>
        <taxon>Neopterygii</taxon>
        <taxon>Teleostei</taxon>
        <taxon>Neoteleostei</taxon>
        <taxon>Acanthomorphata</taxon>
        <taxon>Eupercaria</taxon>
        <taxon>Perciformes</taxon>
        <taxon>Notothenioidei</taxon>
        <taxon>Channichthyidae</taxon>
        <taxon>Champsocephalus</taxon>
    </lineage>
</organism>
<sequence>MASSSGLCRYGARVDCCWGWTRRSWGHCQRECHHACFGCCQGETGLTRLLGFKLGSKMQLDTGEAATLPQ</sequence>
<evidence type="ECO:0000313" key="1">
    <source>
        <dbReference type="EMBL" id="KAK5926145.1"/>
    </source>
</evidence>
<reference evidence="1 2" key="1">
    <citation type="journal article" date="2023" name="Mol. Biol. Evol.">
        <title>Genomics of Secondarily Temperate Adaptation in the Only Non-Antarctic Icefish.</title>
        <authorList>
            <person name="Rivera-Colon A.G."/>
            <person name="Rayamajhi N."/>
            <person name="Minhas B.F."/>
            <person name="Madrigal G."/>
            <person name="Bilyk K.T."/>
            <person name="Yoon V."/>
            <person name="Hune M."/>
            <person name="Gregory S."/>
            <person name="Cheng C.H.C."/>
            <person name="Catchen J.M."/>
        </authorList>
    </citation>
    <scope>NUCLEOTIDE SEQUENCE [LARGE SCALE GENOMIC DNA]</scope>
    <source>
        <tissue evidence="1">White muscle</tissue>
    </source>
</reference>
<dbReference type="EMBL" id="JAURVH010001519">
    <property type="protein sequence ID" value="KAK5926145.1"/>
    <property type="molecule type" value="Genomic_DNA"/>
</dbReference>
<evidence type="ECO:0000313" key="2">
    <source>
        <dbReference type="Proteomes" id="UP001331515"/>
    </source>
</evidence>
<proteinExistence type="predicted"/>